<feature type="compositionally biased region" description="Polar residues" evidence="1">
    <location>
        <begin position="43"/>
        <end position="58"/>
    </location>
</feature>
<dbReference type="STRING" id="530584.SAMN05421630_107141"/>
<dbReference type="EMBL" id="FMZE01000007">
    <property type="protein sequence ID" value="SDD28874.1"/>
    <property type="molecule type" value="Genomic_DNA"/>
</dbReference>
<proteinExistence type="predicted"/>
<evidence type="ECO:0000313" key="2">
    <source>
        <dbReference type="EMBL" id="SDD28874.1"/>
    </source>
</evidence>
<feature type="region of interest" description="Disordered" evidence="1">
    <location>
        <begin position="33"/>
        <end position="118"/>
    </location>
</feature>
<feature type="compositionally biased region" description="Basic and acidic residues" evidence="1">
    <location>
        <begin position="59"/>
        <end position="80"/>
    </location>
</feature>
<gene>
    <name evidence="2" type="ORF">SAMN05421630_107141</name>
</gene>
<organism evidence="2 3">
    <name type="scientific">Prauserella marina</name>
    <dbReference type="NCBI Taxonomy" id="530584"/>
    <lineage>
        <taxon>Bacteria</taxon>
        <taxon>Bacillati</taxon>
        <taxon>Actinomycetota</taxon>
        <taxon>Actinomycetes</taxon>
        <taxon>Pseudonocardiales</taxon>
        <taxon>Pseudonocardiaceae</taxon>
        <taxon>Prauserella</taxon>
    </lineage>
</organism>
<keyword evidence="3" id="KW-1185">Reference proteome</keyword>
<dbReference type="KEGG" id="pmad:BAY61_25115"/>
<dbReference type="Proteomes" id="UP000199494">
    <property type="component" value="Unassembled WGS sequence"/>
</dbReference>
<protein>
    <submittedName>
        <fullName evidence="2">Uncharacterized protein</fullName>
    </submittedName>
</protein>
<dbReference type="OrthoDB" id="5496837at2"/>
<dbReference type="AlphaFoldDB" id="A0A222VUY0"/>
<evidence type="ECO:0000256" key="1">
    <source>
        <dbReference type="SAM" id="MobiDB-lite"/>
    </source>
</evidence>
<sequence>MSKFTSESVKSTAGTVAAALAIPVLIGGSLTGMIAGATAGGDEQNQSQPAASAHLNSAHTEDAPAQEKQDKQPEPAENGKAEPAPAENHAVEAAPVAEQAPPPPPPALPEIPGYGPHETQNAATIVAVGKQLNVSERGQVVAIATAMQESGLRNLDWGDRDSLGLFQQRPSMGWGTPEEVTDPAYSATKFYQGLMQVPGWENMALTDAAQVVQKSGFPYAYAKHEPTARIIVDAVKGLS</sequence>
<evidence type="ECO:0000313" key="3">
    <source>
        <dbReference type="Proteomes" id="UP000199494"/>
    </source>
</evidence>
<accession>A0A222VUY0</accession>
<reference evidence="2 3" key="1">
    <citation type="submission" date="2016-10" db="EMBL/GenBank/DDBJ databases">
        <authorList>
            <person name="de Groot N.N."/>
        </authorList>
    </citation>
    <scope>NUCLEOTIDE SEQUENCE [LARGE SCALE GENOMIC DNA]</scope>
    <source>
        <strain evidence="2 3">CGMCC 4.5506</strain>
    </source>
</reference>
<feature type="compositionally biased region" description="Pro residues" evidence="1">
    <location>
        <begin position="100"/>
        <end position="109"/>
    </location>
</feature>
<name>A0A222VUY0_9PSEU</name>